<dbReference type="SUPFAM" id="SSF55083">
    <property type="entry name" value="6-hydroxymethyl-7,8-dihydropterin pyrophosphokinase, HPPK"/>
    <property type="match status" value="1"/>
</dbReference>
<dbReference type="AlphaFoldDB" id="A0A9P3GEM0"/>
<dbReference type="Gene3D" id="3.20.20.20">
    <property type="entry name" value="Dihydropteroate synthase-like"/>
    <property type="match status" value="1"/>
</dbReference>
<dbReference type="PROSITE" id="PS50972">
    <property type="entry name" value="PTERIN_BINDING"/>
    <property type="match status" value="1"/>
</dbReference>
<keyword evidence="15" id="KW-0511">Multifunctional enzyme</keyword>
<dbReference type="InterPro" id="IPR045031">
    <property type="entry name" value="DHP_synth-like"/>
</dbReference>
<dbReference type="GO" id="GO:0004156">
    <property type="term" value="F:dihydropteroate synthase activity"/>
    <property type="evidence" value="ECO:0007669"/>
    <property type="project" value="UniProtKB-EC"/>
</dbReference>
<dbReference type="NCBIfam" id="TIGR01498">
    <property type="entry name" value="folK"/>
    <property type="match status" value="1"/>
</dbReference>
<evidence type="ECO:0000256" key="15">
    <source>
        <dbReference type="ARBA" id="ARBA00023268"/>
    </source>
</evidence>
<keyword evidence="9" id="KW-0479">Metal-binding</keyword>
<dbReference type="GO" id="GO:0003848">
    <property type="term" value="F:2-amino-4-hydroxy-6-hydroxymethyldihydropteridine diphosphokinase activity"/>
    <property type="evidence" value="ECO:0007669"/>
    <property type="project" value="UniProtKB-EC"/>
</dbReference>
<evidence type="ECO:0000256" key="12">
    <source>
        <dbReference type="ARBA" id="ARBA00022840"/>
    </source>
</evidence>
<evidence type="ECO:0000256" key="8">
    <source>
        <dbReference type="ARBA" id="ARBA00022679"/>
    </source>
</evidence>
<evidence type="ECO:0000313" key="17">
    <source>
        <dbReference type="EMBL" id="GJE93377.1"/>
    </source>
</evidence>
<dbReference type="InterPro" id="IPR043133">
    <property type="entry name" value="GTP-CH-I_C/QueF"/>
</dbReference>
<keyword evidence="12" id="KW-0067">ATP-binding</keyword>
<keyword evidence="10" id="KW-0547">Nucleotide-binding</keyword>
<keyword evidence="11" id="KW-0418">Kinase</keyword>
<keyword evidence="8" id="KW-0808">Transferase</keyword>
<evidence type="ECO:0000259" key="16">
    <source>
        <dbReference type="PROSITE" id="PS50972"/>
    </source>
</evidence>
<dbReference type="GO" id="GO:0046654">
    <property type="term" value="P:tetrahydrofolate biosynthetic process"/>
    <property type="evidence" value="ECO:0007669"/>
    <property type="project" value="TreeGrafter"/>
</dbReference>
<accession>A0A9P3GEM0</accession>
<keyword evidence="14" id="KW-0289">Folate biosynthesis</keyword>
<evidence type="ECO:0000256" key="4">
    <source>
        <dbReference type="ARBA" id="ARBA00004763"/>
    </source>
</evidence>
<evidence type="ECO:0000256" key="3">
    <source>
        <dbReference type="ARBA" id="ARBA00001946"/>
    </source>
</evidence>
<evidence type="ECO:0000256" key="14">
    <source>
        <dbReference type="ARBA" id="ARBA00022909"/>
    </source>
</evidence>
<dbReference type="Proteomes" id="UP000703269">
    <property type="component" value="Unassembled WGS sequence"/>
</dbReference>
<dbReference type="NCBIfam" id="TIGR01496">
    <property type="entry name" value="DHPS"/>
    <property type="match status" value="1"/>
</dbReference>
<evidence type="ECO:0000256" key="6">
    <source>
        <dbReference type="ARBA" id="ARBA00009640"/>
    </source>
</evidence>
<evidence type="ECO:0000256" key="9">
    <source>
        <dbReference type="ARBA" id="ARBA00022723"/>
    </source>
</evidence>
<evidence type="ECO:0000256" key="11">
    <source>
        <dbReference type="ARBA" id="ARBA00022777"/>
    </source>
</evidence>
<dbReference type="InterPro" id="IPR006157">
    <property type="entry name" value="FolB_dom"/>
</dbReference>
<evidence type="ECO:0000256" key="1">
    <source>
        <dbReference type="ARBA" id="ARBA00000012"/>
    </source>
</evidence>
<comment type="similarity">
    <text evidence="7">In the C-terminal section; belongs to the DHPS family.</text>
</comment>
<dbReference type="GO" id="GO:0005740">
    <property type="term" value="C:mitochondrial envelope"/>
    <property type="evidence" value="ECO:0007669"/>
    <property type="project" value="TreeGrafter"/>
</dbReference>
<dbReference type="GO" id="GO:0046872">
    <property type="term" value="F:metal ion binding"/>
    <property type="evidence" value="ECO:0007669"/>
    <property type="project" value="UniProtKB-KW"/>
</dbReference>
<dbReference type="EMBL" id="BPQB01000032">
    <property type="protein sequence ID" value="GJE93377.1"/>
    <property type="molecule type" value="Genomic_DNA"/>
</dbReference>
<dbReference type="GO" id="GO:0005524">
    <property type="term" value="F:ATP binding"/>
    <property type="evidence" value="ECO:0007669"/>
    <property type="project" value="UniProtKB-KW"/>
</dbReference>
<evidence type="ECO:0000256" key="13">
    <source>
        <dbReference type="ARBA" id="ARBA00022842"/>
    </source>
</evidence>
<dbReference type="Pfam" id="PF02152">
    <property type="entry name" value="FolB"/>
    <property type="match status" value="2"/>
</dbReference>
<keyword evidence="18" id="KW-1185">Reference proteome</keyword>
<comment type="pathway">
    <text evidence="5">Cofactor biosynthesis; tetrahydrofolate biosynthesis; 2-amino-4-hydroxy-6-hydroxymethyl-7,8-dihydropteridine diphosphate from 7,8-dihydroneopterin triphosphate: step 4/4.</text>
</comment>
<feature type="domain" description="Pterin-binding" evidence="16">
    <location>
        <begin position="495"/>
        <end position="811"/>
    </location>
</feature>
<dbReference type="InterPro" id="IPR035907">
    <property type="entry name" value="Hppk_sf"/>
</dbReference>
<evidence type="ECO:0000256" key="10">
    <source>
        <dbReference type="ARBA" id="ARBA00022741"/>
    </source>
</evidence>
<evidence type="ECO:0000313" key="18">
    <source>
        <dbReference type="Proteomes" id="UP000703269"/>
    </source>
</evidence>
<dbReference type="Pfam" id="PF00809">
    <property type="entry name" value="Pterin_bind"/>
    <property type="match status" value="1"/>
</dbReference>
<dbReference type="SUPFAM" id="SSF51717">
    <property type="entry name" value="Dihydropteroate synthetase-like"/>
    <property type="match status" value="1"/>
</dbReference>
<dbReference type="InterPro" id="IPR011005">
    <property type="entry name" value="Dihydropteroate_synth-like_sf"/>
</dbReference>
<dbReference type="PROSITE" id="PS00793">
    <property type="entry name" value="DHPS_2"/>
    <property type="match status" value="1"/>
</dbReference>
<comment type="catalytic activity">
    <reaction evidence="1">
        <text>(7,8-dihydropterin-6-yl)methyl diphosphate + 4-aminobenzoate = 7,8-dihydropteroate + diphosphate</text>
        <dbReference type="Rhea" id="RHEA:19949"/>
        <dbReference type="ChEBI" id="CHEBI:17836"/>
        <dbReference type="ChEBI" id="CHEBI:17839"/>
        <dbReference type="ChEBI" id="CHEBI:33019"/>
        <dbReference type="ChEBI" id="CHEBI:72950"/>
        <dbReference type="EC" id="2.5.1.15"/>
    </reaction>
</comment>
<dbReference type="Pfam" id="PF01288">
    <property type="entry name" value="HPPK"/>
    <property type="match status" value="1"/>
</dbReference>
<comment type="cofactor">
    <cofactor evidence="3">
        <name>Mg(2+)</name>
        <dbReference type="ChEBI" id="CHEBI:18420"/>
    </cofactor>
</comment>
<dbReference type="GO" id="GO:0004150">
    <property type="term" value="F:dihydroneopterin aldolase activity"/>
    <property type="evidence" value="ECO:0007669"/>
    <property type="project" value="InterPro"/>
</dbReference>
<dbReference type="Gene3D" id="3.30.70.560">
    <property type="entry name" value="7,8-Dihydro-6-hydroxymethylpterin-pyrophosphokinase HPPK"/>
    <property type="match status" value="1"/>
</dbReference>
<dbReference type="GO" id="GO:0046656">
    <property type="term" value="P:folic acid biosynthetic process"/>
    <property type="evidence" value="ECO:0007669"/>
    <property type="project" value="UniProtKB-KW"/>
</dbReference>
<comment type="catalytic activity">
    <reaction evidence="2">
        <text>6-hydroxymethyl-7,8-dihydropterin + ATP = (7,8-dihydropterin-6-yl)methyl diphosphate + AMP + H(+)</text>
        <dbReference type="Rhea" id="RHEA:11412"/>
        <dbReference type="ChEBI" id="CHEBI:15378"/>
        <dbReference type="ChEBI" id="CHEBI:30616"/>
        <dbReference type="ChEBI" id="CHEBI:44841"/>
        <dbReference type="ChEBI" id="CHEBI:72950"/>
        <dbReference type="ChEBI" id="CHEBI:456215"/>
        <dbReference type="EC" id="2.7.6.3"/>
    </reaction>
</comment>
<dbReference type="InterPro" id="IPR006390">
    <property type="entry name" value="DHP_synth_dom"/>
</dbReference>
<dbReference type="Gene3D" id="3.30.1130.10">
    <property type="match status" value="2"/>
</dbReference>
<dbReference type="PROSITE" id="PS00794">
    <property type="entry name" value="HPPK"/>
    <property type="match status" value="1"/>
</dbReference>
<dbReference type="GO" id="GO:0016301">
    <property type="term" value="F:kinase activity"/>
    <property type="evidence" value="ECO:0007669"/>
    <property type="project" value="UniProtKB-KW"/>
</dbReference>
<dbReference type="OrthoDB" id="615426at2759"/>
<dbReference type="CDD" id="cd00483">
    <property type="entry name" value="HPPK"/>
    <property type="match status" value="1"/>
</dbReference>
<dbReference type="SMART" id="SM00905">
    <property type="entry name" value="FolB"/>
    <property type="match status" value="2"/>
</dbReference>
<name>A0A9P3GEM0_9APHY</name>
<protein>
    <submittedName>
        <fullName evidence="17">Dihydropteroate synthase</fullName>
    </submittedName>
</protein>
<proteinExistence type="inferred from homology"/>
<gene>
    <name evidence="17" type="ORF">PsYK624_095360</name>
</gene>
<dbReference type="SUPFAM" id="SSF55620">
    <property type="entry name" value="Tetrahydrobiopterin biosynthesis enzymes-like"/>
    <property type="match status" value="2"/>
</dbReference>
<evidence type="ECO:0000256" key="2">
    <source>
        <dbReference type="ARBA" id="ARBA00000198"/>
    </source>
</evidence>
<organism evidence="17 18">
    <name type="scientific">Phanerochaete sordida</name>
    <dbReference type="NCBI Taxonomy" id="48140"/>
    <lineage>
        <taxon>Eukaryota</taxon>
        <taxon>Fungi</taxon>
        <taxon>Dikarya</taxon>
        <taxon>Basidiomycota</taxon>
        <taxon>Agaricomycotina</taxon>
        <taxon>Agaricomycetes</taxon>
        <taxon>Polyporales</taxon>
        <taxon>Phanerochaetaceae</taxon>
        <taxon>Phanerochaete</taxon>
    </lineage>
</organism>
<keyword evidence="13" id="KW-0460">Magnesium</keyword>
<reference evidence="17 18" key="1">
    <citation type="submission" date="2021-08" db="EMBL/GenBank/DDBJ databases">
        <title>Draft Genome Sequence of Phanerochaete sordida strain YK-624.</title>
        <authorList>
            <person name="Mori T."/>
            <person name="Dohra H."/>
            <person name="Suzuki T."/>
            <person name="Kawagishi H."/>
            <person name="Hirai H."/>
        </authorList>
    </citation>
    <scope>NUCLEOTIDE SEQUENCE [LARGE SCALE GENOMIC DNA]</scope>
    <source>
        <strain evidence="17 18">YK-624</strain>
    </source>
</reference>
<dbReference type="PANTHER" id="PTHR20941:SF1">
    <property type="entry name" value="FOLIC ACID SYNTHESIS PROTEIN FOL1"/>
    <property type="match status" value="1"/>
</dbReference>
<comment type="similarity">
    <text evidence="6">In the N-terminal section; belongs to the DHNA family.</text>
</comment>
<dbReference type="PANTHER" id="PTHR20941">
    <property type="entry name" value="FOLATE SYNTHESIS PROTEINS"/>
    <property type="match status" value="1"/>
</dbReference>
<dbReference type="CDD" id="cd00739">
    <property type="entry name" value="DHPS"/>
    <property type="match status" value="1"/>
</dbReference>
<comment type="pathway">
    <text evidence="4">Cofactor biosynthesis; tetrahydrofolate biosynthesis; 7,8-dihydrofolate from 2-amino-4-hydroxy-6-hydroxymethyl-7,8-dihydropteridine diphosphate and 4-aminobenzoate: step 1/2.</text>
</comment>
<dbReference type="InterPro" id="IPR000489">
    <property type="entry name" value="Pterin-binding_dom"/>
</dbReference>
<comment type="caution">
    <text evidence="17">The sequence shown here is derived from an EMBL/GenBank/DDBJ whole genome shotgun (WGS) entry which is preliminary data.</text>
</comment>
<sequence length="818" mass="88443">MANTRQALDTIRVKNISLLASFTDGAQWPSDPPKAKLQPIELTVAIAHSIAAAALTDDLDHSINYSTVCKTAIAAGQSRAFASSEDCVNHVIAACFDSHKEVQTLTVTLRRPKALLQPAFTELTCSRRRGSSSSTEELAIRNLEAQPIVGINDCEREQAQLVRFDVQVQRTSQNFHSETPFPFRDVALNVINAVNATSFLTLEALVAAVADKVASLTHGLDSVTVCGGKPDALSCAEAAEVKITRTAKEMYTQASIATKPADGAHVVALALGSNLGDRFANIELALRLLEAPNADLVHGSEAAYVHVVDTSFMYETEPMYETDQPKFINCACLVHTNIEPVTLLKFLKHIENTVGRVVSYRNGPRAIDLDVLTYDDLIIDTRAADDRKNLDNLEGQLVVPHPRMFEREFVLRPLNDIIPDYLHPGLRRTINGLFASLMASLPEDNPVMYRVIPFPQYPLPSGNESVDLPVVPPTATHWVFPAVSGSMPQGTPRKSYLMATLNATPDSFSDGSVNNTIPAALTYASSAVANGADIVDVGGYSTRPGAEFVSCEEEINRVVPVIHAIRNAAQSADVSEKAASQTRQTLISVDTFRWEVAEAAVKAGANCINDVYAFIGRTWPVDAEGEAHFQKFREVARKLAVPVILMHSRGEASANKDYSEYSYAADTRGRGAVLEAVRVELGKKVDAAVRGKGGLRRWLVIVDPGIGFSKTVEGNLELLRNSSATVDPTQTVGREKTPNPLAGYPVLIGASRKSFLGTILAQKDAAGTYEGRETKPVERMHATGAAVACAVQQGATVIRVHDVLEMGDVVRVSSLLWG</sequence>
<dbReference type="InterPro" id="IPR000550">
    <property type="entry name" value="Hppk"/>
</dbReference>
<evidence type="ECO:0000256" key="5">
    <source>
        <dbReference type="ARBA" id="ARBA00005051"/>
    </source>
</evidence>
<evidence type="ECO:0000256" key="7">
    <source>
        <dbReference type="ARBA" id="ARBA00009951"/>
    </source>
</evidence>